<feature type="transmembrane region" description="Helical" evidence="2">
    <location>
        <begin position="274"/>
        <end position="298"/>
    </location>
</feature>
<evidence type="ECO:0000256" key="1">
    <source>
        <dbReference type="SAM" id="MobiDB-lite"/>
    </source>
</evidence>
<evidence type="ECO:0000256" key="2">
    <source>
        <dbReference type="SAM" id="Phobius"/>
    </source>
</evidence>
<feature type="region of interest" description="Disordered" evidence="1">
    <location>
        <begin position="554"/>
        <end position="687"/>
    </location>
</feature>
<feature type="compositionally biased region" description="Basic and acidic residues" evidence="1">
    <location>
        <begin position="391"/>
        <end position="407"/>
    </location>
</feature>
<evidence type="ECO:0000256" key="3">
    <source>
        <dbReference type="SAM" id="SignalP"/>
    </source>
</evidence>
<feature type="signal peptide" evidence="3">
    <location>
        <begin position="1"/>
        <end position="20"/>
    </location>
</feature>
<feature type="region of interest" description="Disordered" evidence="1">
    <location>
        <begin position="391"/>
        <end position="411"/>
    </location>
</feature>
<evidence type="ECO:0000313" key="4">
    <source>
        <dbReference type="EMBL" id="CAE6382191.1"/>
    </source>
</evidence>
<name>A0A8H2WKN8_9AGAM</name>
<feature type="compositionally biased region" description="Polar residues" evidence="1">
    <location>
        <begin position="609"/>
        <end position="638"/>
    </location>
</feature>
<sequence>MRFPIAPLLFALAALQESLYDYLGYNNAAALCTVSSWIFAGSTITQALEGLMTSVEINIQVLEHKLEPLFETWQYGNRKPLRLSHTSDFTFTEPPTFLTIGTGAEAKPSTDVTFSYDELISPSSAVVPVHVSNAGLSVGATGNYRAPSAWSTPFVYETILVSSVASTPSASVLATPISGPPDKSTFYHPVPTLPCVAAPSDALEISASEFVPTSPSSNPALTTADYSVATSATTIIASTVSLAAPTSLILTQHQLFIEIVRPEHHLPSKLNGSLTFYLGLFIFLGLSIAIQISFNLYVLRNRVQCSCQAQLEELVQIRLLIEKFEDFPNILDNHNILLGELRAYMDLASREHNTFYKAKMPVSNEAEALTKVHQSVVSSPVALLTNDTRLKMRSPPEPRHTSRKLTDELAPSVSSHISARVAKLSKNIRVHEQRVDQALDELFQVTAQYPRLSPMRLAPTTASSLTERRKTAWRAEINTSPLAHRVRRKTGTGIPTPDPSRAQSRAELLEAQSSTSLQAHIEDSISMAFSPAATSSPLTAITRTPYPAIRMPIDSRTITESATTSTTAPLISPSGPSLVTEPLPPQSPEETSLGTQCFRPLALDPDTSRFPSISHSHSPLTGPLLSQTSQKRLSTTPCSSPPAQRPNASKFPSISQSRPLPPTKPPLQSTEETLSDTPYSRPPILKPDITVEVEGYVAIHKRKWLADRQRQRLTEPQRNRGD</sequence>
<feature type="compositionally biased region" description="Polar residues" evidence="1">
    <location>
        <begin position="645"/>
        <end position="658"/>
    </location>
</feature>
<feature type="compositionally biased region" description="Low complexity" evidence="1">
    <location>
        <begin position="558"/>
        <end position="568"/>
    </location>
</feature>
<keyword evidence="2" id="KW-0812">Transmembrane</keyword>
<keyword evidence="3" id="KW-0732">Signal</keyword>
<proteinExistence type="predicted"/>
<dbReference type="EMBL" id="CAJMWQ010000793">
    <property type="protein sequence ID" value="CAE6382191.1"/>
    <property type="molecule type" value="Genomic_DNA"/>
</dbReference>
<dbReference type="Proteomes" id="UP000663826">
    <property type="component" value="Unassembled WGS sequence"/>
</dbReference>
<gene>
    <name evidence="4" type="ORF">RDB_LOCUS21380</name>
</gene>
<dbReference type="AlphaFoldDB" id="A0A8H2WKN8"/>
<organism evidence="4 5">
    <name type="scientific">Rhizoctonia solani</name>
    <dbReference type="NCBI Taxonomy" id="456999"/>
    <lineage>
        <taxon>Eukaryota</taxon>
        <taxon>Fungi</taxon>
        <taxon>Dikarya</taxon>
        <taxon>Basidiomycota</taxon>
        <taxon>Agaricomycotina</taxon>
        <taxon>Agaricomycetes</taxon>
        <taxon>Cantharellales</taxon>
        <taxon>Ceratobasidiaceae</taxon>
        <taxon>Rhizoctonia</taxon>
    </lineage>
</organism>
<protein>
    <submittedName>
        <fullName evidence="4">Uncharacterized protein</fullName>
    </submittedName>
</protein>
<evidence type="ECO:0000313" key="5">
    <source>
        <dbReference type="Proteomes" id="UP000663826"/>
    </source>
</evidence>
<keyword evidence="2" id="KW-1133">Transmembrane helix</keyword>
<feature type="chain" id="PRO_5034971188" evidence="3">
    <location>
        <begin position="21"/>
        <end position="722"/>
    </location>
</feature>
<reference evidence="4" key="1">
    <citation type="submission" date="2021-01" db="EMBL/GenBank/DDBJ databases">
        <authorList>
            <person name="Kaushik A."/>
        </authorList>
    </citation>
    <scope>NUCLEOTIDE SEQUENCE</scope>
    <source>
        <strain evidence="4">AG1-1B</strain>
    </source>
</reference>
<accession>A0A8H2WKN8</accession>
<keyword evidence="2" id="KW-0472">Membrane</keyword>
<comment type="caution">
    <text evidence="4">The sequence shown here is derived from an EMBL/GenBank/DDBJ whole genome shotgun (WGS) entry which is preliminary data.</text>
</comment>
<feature type="compositionally biased region" description="Polar residues" evidence="1">
    <location>
        <begin position="666"/>
        <end position="678"/>
    </location>
</feature>